<dbReference type="AlphaFoldDB" id="A0A839A6X5"/>
<evidence type="ECO:0000256" key="9">
    <source>
        <dbReference type="SAM" id="Phobius"/>
    </source>
</evidence>
<evidence type="ECO:0000256" key="8">
    <source>
        <dbReference type="ARBA" id="ARBA00023136"/>
    </source>
</evidence>
<evidence type="ECO:0000313" key="10">
    <source>
        <dbReference type="EMBL" id="MBA5729560.1"/>
    </source>
</evidence>
<proteinExistence type="inferred from homology"/>
<evidence type="ECO:0000256" key="4">
    <source>
        <dbReference type="ARBA" id="ARBA00022597"/>
    </source>
</evidence>
<reference evidence="10 11" key="1">
    <citation type="submission" date="2020-06" db="EMBL/GenBank/DDBJ databases">
        <title>Reclassification of Facklamia ignava, Facklamia soureckii and Facklami tabacinasalis as Falseniella iganva gen. nov., comb. nov., Hutsoniella ignava gen. nov., comb. nov., and Ruoffia tabacinasalis gen. nov., comb. nov and description of Ruoffia haltotolerans sp. nov., isolated from hypersaline Inland Sea of Qatar.</title>
        <authorList>
            <person name="Fotedar R."/>
            <person name="Sankaranarayanan K."/>
            <person name="Lawson P."/>
            <person name="Caldwell M."/>
            <person name="Zeyara A."/>
            <person name="Al Malki A."/>
            <person name="Ali M."/>
        </authorList>
    </citation>
    <scope>NUCLEOTIDE SEQUENCE [LARGE SCALE GENOMIC DNA]</scope>
    <source>
        <strain evidence="10 11">INB8</strain>
    </source>
</reference>
<evidence type="ECO:0000256" key="7">
    <source>
        <dbReference type="ARBA" id="ARBA00022989"/>
    </source>
</evidence>
<keyword evidence="4" id="KW-0762">Sugar transport</keyword>
<keyword evidence="5 9" id="KW-0812">Transmembrane</keyword>
<protein>
    <submittedName>
        <fullName evidence="10">2-keto-3-deoxygluconate permease</fullName>
    </submittedName>
</protein>
<keyword evidence="3" id="KW-1003">Cell membrane</keyword>
<gene>
    <name evidence="10" type="ORF">HW423_07165</name>
</gene>
<evidence type="ECO:0000256" key="5">
    <source>
        <dbReference type="ARBA" id="ARBA00022692"/>
    </source>
</evidence>
<sequence length="43" mass="4723">MLNAIKKVPAGTFLVPMLISSILYTFWPNLFQVGGLTEHIFGG</sequence>
<name>A0A839A6X5_9LACT</name>
<accession>A0A839A6X5</accession>
<dbReference type="RefSeq" id="WP_218931252.1">
    <property type="nucleotide sequence ID" value="NZ_JACAOA010000017.1"/>
</dbReference>
<dbReference type="GO" id="GO:0015649">
    <property type="term" value="F:2-keto-3-deoxygluconate:proton symporter activity"/>
    <property type="evidence" value="ECO:0007669"/>
    <property type="project" value="InterPro"/>
</dbReference>
<evidence type="ECO:0000256" key="3">
    <source>
        <dbReference type="ARBA" id="ARBA00022475"/>
    </source>
</evidence>
<comment type="similarity">
    <text evidence="1">Belongs to the KdgT transporter family.</text>
</comment>
<feature type="transmembrane region" description="Helical" evidence="9">
    <location>
        <begin position="7"/>
        <end position="27"/>
    </location>
</feature>
<evidence type="ECO:0000256" key="6">
    <source>
        <dbReference type="ARBA" id="ARBA00022847"/>
    </source>
</evidence>
<dbReference type="GO" id="GO:0016020">
    <property type="term" value="C:membrane"/>
    <property type="evidence" value="ECO:0007669"/>
    <property type="project" value="InterPro"/>
</dbReference>
<keyword evidence="8 9" id="KW-0472">Membrane</keyword>
<evidence type="ECO:0000256" key="1">
    <source>
        <dbReference type="ARBA" id="ARBA00006430"/>
    </source>
</evidence>
<evidence type="ECO:0000256" key="2">
    <source>
        <dbReference type="ARBA" id="ARBA00022448"/>
    </source>
</evidence>
<dbReference type="InterPro" id="IPR004684">
    <property type="entry name" value="2keto-3dGluconate_permease"/>
</dbReference>
<organism evidence="10 11">
    <name type="scientific">Ruoffia halotolerans</name>
    <dbReference type="NCBI Taxonomy" id="2748684"/>
    <lineage>
        <taxon>Bacteria</taxon>
        <taxon>Bacillati</taxon>
        <taxon>Bacillota</taxon>
        <taxon>Bacilli</taxon>
        <taxon>Lactobacillales</taxon>
        <taxon>Aerococcaceae</taxon>
        <taxon>Ruoffia</taxon>
    </lineage>
</organism>
<dbReference type="Proteomes" id="UP000571018">
    <property type="component" value="Unassembled WGS sequence"/>
</dbReference>
<evidence type="ECO:0000313" key="11">
    <source>
        <dbReference type="Proteomes" id="UP000571018"/>
    </source>
</evidence>
<keyword evidence="6" id="KW-0769">Symport</keyword>
<comment type="caution">
    <text evidence="10">The sequence shown here is derived from an EMBL/GenBank/DDBJ whole genome shotgun (WGS) entry which is preliminary data.</text>
</comment>
<keyword evidence="7 9" id="KW-1133">Transmembrane helix</keyword>
<keyword evidence="11" id="KW-1185">Reference proteome</keyword>
<dbReference type="Pfam" id="PF03812">
    <property type="entry name" value="KdgT"/>
    <property type="match status" value="1"/>
</dbReference>
<dbReference type="EMBL" id="JACAOA010000017">
    <property type="protein sequence ID" value="MBA5729560.1"/>
    <property type="molecule type" value="Genomic_DNA"/>
</dbReference>
<keyword evidence="2" id="KW-0813">Transport</keyword>